<keyword evidence="4" id="KW-1185">Reference proteome</keyword>
<protein>
    <submittedName>
        <fullName evidence="3">EAL domain-containing protein</fullName>
    </submittedName>
</protein>
<dbReference type="EMBL" id="SACQ01000002">
    <property type="protein sequence ID" value="RVU31646.1"/>
    <property type="molecule type" value="Genomic_DNA"/>
</dbReference>
<dbReference type="Proteomes" id="UP000282818">
    <property type="component" value="Unassembled WGS sequence"/>
</dbReference>
<evidence type="ECO:0000313" key="4">
    <source>
        <dbReference type="Proteomes" id="UP000282818"/>
    </source>
</evidence>
<reference evidence="3 4" key="1">
    <citation type="submission" date="2019-01" db="EMBL/GenBank/DDBJ databases">
        <authorList>
            <person name="Chen W.-M."/>
        </authorList>
    </citation>
    <scope>NUCLEOTIDE SEQUENCE [LARGE SCALE GENOMIC DNA]</scope>
    <source>
        <strain evidence="3 4">HPM-16</strain>
    </source>
</reference>
<dbReference type="AlphaFoldDB" id="A0A437QAU3"/>
<dbReference type="Pfam" id="PF00563">
    <property type="entry name" value="EAL"/>
    <property type="match status" value="1"/>
</dbReference>
<comment type="caution">
    <text evidence="3">The sequence shown here is derived from an EMBL/GenBank/DDBJ whole genome shotgun (WGS) entry which is preliminary data.</text>
</comment>
<feature type="transmembrane region" description="Helical" evidence="1">
    <location>
        <begin position="279"/>
        <end position="298"/>
    </location>
</feature>
<evidence type="ECO:0000256" key="1">
    <source>
        <dbReference type="SAM" id="Phobius"/>
    </source>
</evidence>
<dbReference type="GO" id="GO:0071111">
    <property type="term" value="F:cyclic-guanylate-specific phosphodiesterase activity"/>
    <property type="evidence" value="ECO:0007669"/>
    <property type="project" value="InterPro"/>
</dbReference>
<gene>
    <name evidence="3" type="ORF">EOE65_06630</name>
</gene>
<evidence type="ECO:0000313" key="3">
    <source>
        <dbReference type="EMBL" id="RVU31646.1"/>
    </source>
</evidence>
<dbReference type="SMART" id="SM00052">
    <property type="entry name" value="EAL"/>
    <property type="match status" value="1"/>
</dbReference>
<dbReference type="SUPFAM" id="SSF141868">
    <property type="entry name" value="EAL domain-like"/>
    <property type="match status" value="1"/>
</dbReference>
<accession>A0A437QAU3</accession>
<keyword evidence="1" id="KW-0472">Membrane</keyword>
<dbReference type="CDD" id="cd01948">
    <property type="entry name" value="EAL"/>
    <property type="match status" value="1"/>
</dbReference>
<feature type="domain" description="EAL" evidence="2">
    <location>
        <begin position="302"/>
        <end position="552"/>
    </location>
</feature>
<dbReference type="InterPro" id="IPR001633">
    <property type="entry name" value="EAL_dom"/>
</dbReference>
<dbReference type="PROSITE" id="PS50883">
    <property type="entry name" value="EAL"/>
    <property type="match status" value="1"/>
</dbReference>
<dbReference type="PANTHER" id="PTHR33121">
    <property type="entry name" value="CYCLIC DI-GMP PHOSPHODIESTERASE PDEF"/>
    <property type="match status" value="1"/>
</dbReference>
<keyword evidence="1" id="KW-1133">Transmembrane helix</keyword>
<dbReference type="PANTHER" id="PTHR33121:SF79">
    <property type="entry name" value="CYCLIC DI-GMP PHOSPHODIESTERASE PDED-RELATED"/>
    <property type="match status" value="1"/>
</dbReference>
<dbReference type="InterPro" id="IPR035919">
    <property type="entry name" value="EAL_sf"/>
</dbReference>
<dbReference type="InterPro" id="IPR050706">
    <property type="entry name" value="Cyclic-di-GMP_PDE-like"/>
</dbReference>
<organism evidence="3 4">
    <name type="scientific">Neptunomonas marina</name>
    <dbReference type="NCBI Taxonomy" id="1815562"/>
    <lineage>
        <taxon>Bacteria</taxon>
        <taxon>Pseudomonadati</taxon>
        <taxon>Pseudomonadota</taxon>
        <taxon>Gammaproteobacteria</taxon>
        <taxon>Oceanospirillales</taxon>
        <taxon>Oceanospirillaceae</taxon>
        <taxon>Neptunomonas</taxon>
    </lineage>
</organism>
<dbReference type="Gene3D" id="3.20.20.450">
    <property type="entry name" value="EAL domain"/>
    <property type="match status" value="1"/>
</dbReference>
<keyword evidence="1" id="KW-0812">Transmembrane</keyword>
<feature type="transmembrane region" description="Helical" evidence="1">
    <location>
        <begin position="29"/>
        <end position="49"/>
    </location>
</feature>
<proteinExistence type="predicted"/>
<name>A0A437QAU3_9GAMM</name>
<evidence type="ECO:0000259" key="2">
    <source>
        <dbReference type="PROSITE" id="PS50883"/>
    </source>
</evidence>
<sequence>MSNREGVRLTNQPLPRPSGLRELGRLKEYVVPAIFSLTMTFIIGAAFLFDQIKESKAERLHSLQSRAEVTAQWIDQNFSEINQQLIGLERFAGRCDDEVLFQMRSTLFSLSQVVELGFVNPTGELDCTSWEQLDQPLKVSKAPQQYGLRFLGPLVVEFMRQPAFVLARTIRDKGEINALLRVSWLREQIRNRTSNLGFIALIDSDTGVPIVLNGDYTLPLNSKEKLFPVDGIQTFEGIFDNGREQVIHFAPLLTLPHLSVVVSDESNVLYTNLVTVQPMWFLAGSGVFLFFLALSILLQRYILNPAHQLKHAIQQREFFNLYQPLRCSETGQLVGVEVLVRWLHPSEGLKSPVTFIPEAESTGLVKQMTALQLEQCAEELAPVLAELPELWVHVNISAQHLIDRRSIERFIAYKQKIPGLVLEITEGHMLALSSDLIRQSLQQLKAAGVRIAIDDFGTGYCGLSYLRELPVDILKADKSFIAAMGTDAVNADVLKTILTLARQLNLTTVAEGVETAEQDQQLRTMGVDLQQGWHHGYPMTAEALLNTHLRADTSSG</sequence>